<dbReference type="Gene3D" id="3.30.390.50">
    <property type="entry name" value="CO dehydrogenase flavoprotein, C-terminal domain"/>
    <property type="match status" value="1"/>
</dbReference>
<dbReference type="PANTHER" id="PTHR43679">
    <property type="entry name" value="OCTANOYLTRANSFERASE LIPM-RELATED"/>
    <property type="match status" value="1"/>
</dbReference>
<dbReference type="SUPFAM" id="SSF55681">
    <property type="entry name" value="Class II aaRS and biotin synthetases"/>
    <property type="match status" value="1"/>
</dbReference>
<evidence type="ECO:0000259" key="8">
    <source>
        <dbReference type="PROSITE" id="PS51733"/>
    </source>
</evidence>
<dbReference type="CDD" id="cd16443">
    <property type="entry name" value="LplA"/>
    <property type="match status" value="1"/>
</dbReference>
<proteinExistence type="predicted"/>
<dbReference type="InterPro" id="IPR004143">
    <property type="entry name" value="BPL_LPL_catalytic"/>
</dbReference>
<dbReference type="Proteomes" id="UP001200513">
    <property type="component" value="Chromosome"/>
</dbReference>
<dbReference type="SUPFAM" id="SSF82649">
    <property type="entry name" value="SufE/NifU"/>
    <property type="match status" value="1"/>
</dbReference>
<evidence type="ECO:0000256" key="7">
    <source>
        <dbReference type="ARBA" id="ARBA00048037"/>
    </source>
</evidence>
<evidence type="ECO:0000256" key="1">
    <source>
        <dbReference type="ARBA" id="ARBA00005085"/>
    </source>
</evidence>
<dbReference type="EC" id="6.3.1.20" evidence="3"/>
<dbReference type="Pfam" id="PF10437">
    <property type="entry name" value="Lip_prot_lig_C"/>
    <property type="match status" value="1"/>
</dbReference>
<comment type="pathway">
    <text evidence="2">Protein modification; protein lipoylation via exogenous pathway; protein N(6)-(lipoyl)lysine from lipoate: step 1/2.</text>
</comment>
<feature type="domain" description="BPL/LPL catalytic" evidence="8">
    <location>
        <begin position="31"/>
        <end position="223"/>
    </location>
</feature>
<evidence type="ECO:0000256" key="2">
    <source>
        <dbReference type="ARBA" id="ARBA00005124"/>
    </source>
</evidence>
<dbReference type="Pfam" id="PF21948">
    <property type="entry name" value="LplA-B_cat"/>
    <property type="match status" value="1"/>
</dbReference>
<dbReference type="GO" id="GO:0009249">
    <property type="term" value="P:protein lipoylation"/>
    <property type="evidence" value="ECO:0007669"/>
    <property type="project" value="UniProtKB-ARBA"/>
</dbReference>
<gene>
    <name evidence="9" type="ORF">K9W46_03650</name>
</gene>
<evidence type="ECO:0000256" key="3">
    <source>
        <dbReference type="ARBA" id="ARBA00012367"/>
    </source>
</evidence>
<dbReference type="PROSITE" id="PS51733">
    <property type="entry name" value="BPL_LPL_CATALYTIC"/>
    <property type="match status" value="1"/>
</dbReference>
<dbReference type="EMBL" id="CP084167">
    <property type="protein sequence ID" value="UJG44283.1"/>
    <property type="molecule type" value="Genomic_DNA"/>
</dbReference>
<name>A0A9Y1BSB3_9ARCH</name>
<dbReference type="GO" id="GO:0016979">
    <property type="term" value="F:lipoate-protein ligase activity"/>
    <property type="evidence" value="ECO:0007669"/>
    <property type="project" value="UniProtKB-EC"/>
</dbReference>
<keyword evidence="6" id="KW-0067">ATP-binding</keyword>
<dbReference type="Gene3D" id="3.30.930.10">
    <property type="entry name" value="Bira Bifunctional Protein, Domain 2"/>
    <property type="match status" value="1"/>
</dbReference>
<sequence length="360" mass="41524">MKDNWRLIVLPDLPPLDTQTIYHAIAKVKSKLNSPNTLILTWPKKPYVSIGIHQVRDLVVDIDKITEMSIPLIRRITGGGAVYLDQNQLFYQLVFDKNSYPFSVKELFEHFLQPVVSTYRYLGIPAKYQPLNDIVALNKKISGNGASAIESSTVLVGNFILDFPVKEMSRILEVPDEKFRDKIAKTLEERIGSIKYFLGYIPDKLDMIYNFKKEFEDILGINLEIGPLTELEKNEMQKLNQYCQTGEWMNYVERRHKDLISLKIKSGVRCFFKEVKTKGGLLSLYFQIENNKIVDIAITGDFFTKNPFNLSELEEALVGTELSHTLVKQKIESFYKIEENKIESLRAEELTKIILESVKE</sequence>
<reference evidence="9" key="1">
    <citation type="journal article" date="2022" name="Nat. Microbiol.">
        <title>Unique mobile elements and scalable gene flow at the prokaryote-eukaryote boundary revealed by circularized Asgard archaea genomes.</title>
        <authorList>
            <person name="Wu F."/>
            <person name="Speth D.R."/>
            <person name="Philosof A."/>
            <person name="Cremiere A."/>
            <person name="Narayanan A."/>
            <person name="Barco R.A."/>
            <person name="Connon S.A."/>
            <person name="Amend J.P."/>
            <person name="Antoshechkin I.A."/>
            <person name="Orphan V.J."/>
        </authorList>
    </citation>
    <scope>NUCLEOTIDE SEQUENCE</scope>
    <source>
        <strain evidence="9">PR6</strain>
    </source>
</reference>
<evidence type="ECO:0000256" key="4">
    <source>
        <dbReference type="ARBA" id="ARBA00022598"/>
    </source>
</evidence>
<evidence type="ECO:0000256" key="6">
    <source>
        <dbReference type="ARBA" id="ARBA00022840"/>
    </source>
</evidence>
<keyword evidence="4" id="KW-0436">Ligase</keyword>
<comment type="catalytic activity">
    <reaction evidence="7">
        <text>L-lysyl-[lipoyl-carrier protein] + (R)-lipoate + ATP = N(6)-[(R)-lipoyl]-L-lysyl-[lipoyl-carrier protein] + AMP + diphosphate + H(+)</text>
        <dbReference type="Rhea" id="RHEA:49288"/>
        <dbReference type="Rhea" id="RHEA-COMP:10500"/>
        <dbReference type="Rhea" id="RHEA-COMP:10502"/>
        <dbReference type="ChEBI" id="CHEBI:15378"/>
        <dbReference type="ChEBI" id="CHEBI:29969"/>
        <dbReference type="ChEBI" id="CHEBI:30616"/>
        <dbReference type="ChEBI" id="CHEBI:33019"/>
        <dbReference type="ChEBI" id="CHEBI:83088"/>
        <dbReference type="ChEBI" id="CHEBI:83099"/>
        <dbReference type="ChEBI" id="CHEBI:456215"/>
        <dbReference type="EC" id="6.3.1.20"/>
    </reaction>
</comment>
<comment type="pathway">
    <text evidence="1">Protein modification; protein lipoylation via exogenous pathway; protein N(6)-(lipoyl)lysine from lipoate: step 2/2.</text>
</comment>
<accession>A0A9Y1BSB3</accession>
<dbReference type="InterPro" id="IPR019491">
    <property type="entry name" value="Lipoate_protein_ligase_C"/>
</dbReference>
<dbReference type="PANTHER" id="PTHR43679:SF2">
    <property type="entry name" value="OCTANOYL-[GCVH]:PROTEIN N-OCTANOYLTRANSFERASE"/>
    <property type="match status" value="1"/>
</dbReference>
<keyword evidence="5" id="KW-0547">Nucleotide-binding</keyword>
<protein>
    <recommendedName>
        <fullName evidence="3">lipoate--protein ligase</fullName>
        <ecNumber evidence="3">6.3.1.20</ecNumber>
    </recommendedName>
</protein>
<dbReference type="AlphaFoldDB" id="A0A9Y1BSB3"/>
<evidence type="ECO:0000256" key="5">
    <source>
        <dbReference type="ARBA" id="ARBA00022741"/>
    </source>
</evidence>
<dbReference type="InterPro" id="IPR050664">
    <property type="entry name" value="Octanoyltrans_LipM/LipL"/>
</dbReference>
<organism evidence="9">
    <name type="scientific">Candidatus Heimdallarchaeum endolithica</name>
    <dbReference type="NCBI Taxonomy" id="2876572"/>
    <lineage>
        <taxon>Archaea</taxon>
        <taxon>Promethearchaeati</taxon>
        <taxon>Candidatus Heimdallarchaeota</taxon>
        <taxon>Candidatus Heimdallarchaeia (ex Rinke et al. 2021) (nom. nud.)</taxon>
        <taxon>Candidatus Heimdallarchaeales</taxon>
        <taxon>Candidatus Heimdallarchaeaceae</taxon>
        <taxon>Candidatus Heimdallarchaeum</taxon>
    </lineage>
</organism>
<dbReference type="GO" id="GO:0005524">
    <property type="term" value="F:ATP binding"/>
    <property type="evidence" value="ECO:0007669"/>
    <property type="project" value="UniProtKB-KW"/>
</dbReference>
<evidence type="ECO:0000313" key="9">
    <source>
        <dbReference type="EMBL" id="UJG44283.1"/>
    </source>
</evidence>
<dbReference type="InterPro" id="IPR045864">
    <property type="entry name" value="aa-tRNA-synth_II/BPL/LPL"/>
</dbReference>